<dbReference type="GO" id="GO:0019346">
    <property type="term" value="P:transsulfuration"/>
    <property type="evidence" value="ECO:0007669"/>
    <property type="project" value="InterPro"/>
</dbReference>
<dbReference type="PANTHER" id="PTHR11808:SF15">
    <property type="entry name" value="CYSTATHIONINE GAMMA-LYASE"/>
    <property type="match status" value="1"/>
</dbReference>
<evidence type="ECO:0000256" key="5">
    <source>
        <dbReference type="ARBA" id="ARBA00022898"/>
    </source>
</evidence>
<evidence type="ECO:0000256" key="7">
    <source>
        <dbReference type="ARBA" id="ARBA00029853"/>
    </source>
</evidence>
<gene>
    <name evidence="8" type="ORF">DSTB1V02_LOCUS11374</name>
</gene>
<dbReference type="Gene3D" id="3.40.640.10">
    <property type="entry name" value="Type I PLP-dependent aspartate aminotransferase-like (Major domain)"/>
    <property type="match status" value="3"/>
</dbReference>
<evidence type="ECO:0000313" key="9">
    <source>
        <dbReference type="Proteomes" id="UP000677054"/>
    </source>
</evidence>
<dbReference type="Gene3D" id="3.90.1150.10">
    <property type="entry name" value="Aspartate Aminotransferase, domain 1"/>
    <property type="match status" value="2"/>
</dbReference>
<dbReference type="InterPro" id="IPR000277">
    <property type="entry name" value="Cys/Met-Metab_PyrdxlP-dep_enz"/>
</dbReference>
<dbReference type="EMBL" id="LR903184">
    <property type="protein sequence ID" value="CAD7251612.1"/>
    <property type="molecule type" value="Genomic_DNA"/>
</dbReference>
<sequence>MGDWSMTDPGDKMETLCIHAGHDPAALTHKEVEPHISLSTIFAKYADPDSPGGYLYGRNGNPTRETLEKRLAAIEGAKYALVYASGSAAISAAADGMCGHGGEIICHDNIYAGTIHILRNVASRRGIKTNFIDMTNLELVRQSITPETKLVWLEGMTNPFLVMFDISAICDIVKEKGSQAKVIVDNTVPTPYFMHPLSLGADVVLHSVTKYLNGHDDVIMGALCMNDKELYDVAYLIQNGQSTTSISYELYMIYGLDGTGAGGIPSPFDCYLTLRGIQTLPLRMKKHMENGLMVAQFLEKHPCVERVIHPGLDLYEYKDLLRKQCRGYPGMIALYVKGGEKEVKSLMKNLHLVYQAGSLGGTSSVIRALWEGYLYGRCGNPTRETLEKRLAAIEGAKYEFKNDTLHPLGIALVFASGSAAISAAADGMCGHGGEIICHDNIYAGTIHILRNVASRRGIKTNFIDMTNLELVRQSITPETKLVWLEGMTNPFLVMFDISAICDIVKEKGSQAKVIVDNTVPTPYFMHPLSLGADVVLHSVTKYLNGHDDVIMGALCMNDKELYDVAYLIQNGQSTTSISYELYMIYGLDGTGAGGIPSPFDCYLTLRGIQTLPLRMKKHMENGLMVARFLEKHPCVERHPLSLGADVVLHSVTKYLNGHDDVIMGALCMNDKELYDVAYLIQNGQSTTSISYELYMIYGLDGTGAGGIPSPFDCYLTLRGIQTLPLRMKKHMENGLMVARFLEKHPCVERVIHPGLDSYEYKDLLRKQCRGYPGMIALYVKGGEKEVKSLMKNLHLLYQAASLGGTSSIIRALHLEGNWLPSEEDNEKGVTANLLRISVGLENPKDIIADLDHALRAG</sequence>
<evidence type="ECO:0000313" key="8">
    <source>
        <dbReference type="EMBL" id="CAD7251612.1"/>
    </source>
</evidence>
<keyword evidence="6" id="KW-0198">Cysteine biosynthesis</keyword>
<dbReference type="GO" id="GO:0030170">
    <property type="term" value="F:pyridoxal phosphate binding"/>
    <property type="evidence" value="ECO:0007669"/>
    <property type="project" value="InterPro"/>
</dbReference>
<protein>
    <recommendedName>
        <fullName evidence="4">cystathionine gamma-lyase</fullName>
        <ecNumber evidence="4">4.4.1.1</ecNumber>
    </recommendedName>
    <alternativeName>
        <fullName evidence="7">Gamma-cystathionase</fullName>
    </alternativeName>
</protein>
<dbReference type="Proteomes" id="UP000677054">
    <property type="component" value="Unassembled WGS sequence"/>
</dbReference>
<comment type="similarity">
    <text evidence="3">Belongs to the trans-sulfuration enzymes family.</text>
</comment>
<evidence type="ECO:0000256" key="3">
    <source>
        <dbReference type="ARBA" id="ARBA00009077"/>
    </source>
</evidence>
<evidence type="ECO:0000256" key="1">
    <source>
        <dbReference type="ARBA" id="ARBA00001933"/>
    </source>
</evidence>
<comment type="cofactor">
    <cofactor evidence="1">
        <name>pyridoxal 5'-phosphate</name>
        <dbReference type="ChEBI" id="CHEBI:597326"/>
    </cofactor>
</comment>
<dbReference type="EMBL" id="CAJPEV010003667">
    <property type="protein sequence ID" value="CAG0900294.1"/>
    <property type="molecule type" value="Genomic_DNA"/>
</dbReference>
<dbReference type="AlphaFoldDB" id="A0A7R9FQZ0"/>
<proteinExistence type="inferred from homology"/>
<evidence type="ECO:0000256" key="2">
    <source>
        <dbReference type="ARBA" id="ARBA00005038"/>
    </source>
</evidence>
<evidence type="ECO:0000256" key="4">
    <source>
        <dbReference type="ARBA" id="ARBA00012085"/>
    </source>
</evidence>
<name>A0A7R9FQZ0_9CRUS</name>
<keyword evidence="6" id="KW-0028">Amino-acid biosynthesis</keyword>
<dbReference type="GO" id="GO:0019343">
    <property type="term" value="P:cysteine biosynthetic process via cystathionine"/>
    <property type="evidence" value="ECO:0007669"/>
    <property type="project" value="TreeGrafter"/>
</dbReference>
<dbReference type="FunFam" id="3.40.640.10:FF:000046">
    <property type="entry name" value="Cystathionine gamma-lyase"/>
    <property type="match status" value="2"/>
</dbReference>
<dbReference type="InterPro" id="IPR015424">
    <property type="entry name" value="PyrdxlP-dep_Trfase"/>
</dbReference>
<dbReference type="GO" id="GO:0005737">
    <property type="term" value="C:cytoplasm"/>
    <property type="evidence" value="ECO:0007669"/>
    <property type="project" value="TreeGrafter"/>
</dbReference>
<dbReference type="Pfam" id="PF01053">
    <property type="entry name" value="Cys_Met_Meta_PP"/>
    <property type="match status" value="3"/>
</dbReference>
<dbReference type="OrthoDB" id="3512640at2759"/>
<dbReference type="EC" id="4.4.1.1" evidence="4"/>
<accession>A0A7R9FQZ0</accession>
<comment type="pathway">
    <text evidence="2">Amino-acid biosynthesis; L-cysteine biosynthesis; L-cysteine from L-homocysteine and L-serine: step 2/2.</text>
</comment>
<organism evidence="8">
    <name type="scientific">Darwinula stevensoni</name>
    <dbReference type="NCBI Taxonomy" id="69355"/>
    <lineage>
        <taxon>Eukaryota</taxon>
        <taxon>Metazoa</taxon>
        <taxon>Ecdysozoa</taxon>
        <taxon>Arthropoda</taxon>
        <taxon>Crustacea</taxon>
        <taxon>Oligostraca</taxon>
        <taxon>Ostracoda</taxon>
        <taxon>Podocopa</taxon>
        <taxon>Podocopida</taxon>
        <taxon>Darwinulocopina</taxon>
        <taxon>Darwinuloidea</taxon>
        <taxon>Darwinulidae</taxon>
        <taxon>Darwinula</taxon>
    </lineage>
</organism>
<evidence type="ECO:0000256" key="6">
    <source>
        <dbReference type="ARBA" id="ARBA00023192"/>
    </source>
</evidence>
<feature type="non-terminal residue" evidence="8">
    <location>
        <position position="857"/>
    </location>
</feature>
<dbReference type="InterPro" id="IPR015421">
    <property type="entry name" value="PyrdxlP-dep_Trfase_major"/>
</dbReference>
<dbReference type="GO" id="GO:0004123">
    <property type="term" value="F:cystathionine gamma-lyase activity"/>
    <property type="evidence" value="ECO:0007669"/>
    <property type="project" value="TreeGrafter"/>
</dbReference>
<dbReference type="UniPathway" id="UPA00136">
    <property type="reaction ID" value="UER00202"/>
</dbReference>
<dbReference type="PANTHER" id="PTHR11808">
    <property type="entry name" value="TRANS-SULFURATION ENZYME FAMILY MEMBER"/>
    <property type="match status" value="1"/>
</dbReference>
<reference evidence="8" key="1">
    <citation type="submission" date="2020-11" db="EMBL/GenBank/DDBJ databases">
        <authorList>
            <person name="Tran Van P."/>
        </authorList>
    </citation>
    <scope>NUCLEOTIDE SEQUENCE</scope>
</reference>
<keyword evidence="9" id="KW-1185">Reference proteome</keyword>
<dbReference type="SUPFAM" id="SSF53383">
    <property type="entry name" value="PLP-dependent transferases"/>
    <property type="match status" value="3"/>
</dbReference>
<keyword evidence="5" id="KW-0663">Pyridoxal phosphate</keyword>
<dbReference type="InterPro" id="IPR015422">
    <property type="entry name" value="PyrdxlP-dep_Trfase_small"/>
</dbReference>